<sequence length="243" mass="27300">MLPQGTKTQHCTISPQSRDCVVCGDNHLIKDLPSLAGCTHQPETCASCCAAWVAAQLQGSSWREVNCPGDKCKIQLSYHEIKQYATTEIFQQYDRFIAWAAFSDDPNFQWCQACDFGQIHLTGIEGNIFTCGGCGHKVCIIHENTWHEGETCEEFEYRSSGRKERDQKAQEEASLQAIGKLSKKCPGPNCIYNIEKNDGCDHMTCSKCLHEFCWICLCDYKVVRVRGNSAHSANCNYHTGRLV</sequence>
<dbReference type="InterPro" id="IPR002867">
    <property type="entry name" value="IBR_dom"/>
</dbReference>
<dbReference type="EMBL" id="ML976088">
    <property type="protein sequence ID" value="KAF1939123.1"/>
    <property type="molecule type" value="Genomic_DNA"/>
</dbReference>
<gene>
    <name evidence="10" type="ORF">EJ02DRAFT_353078</name>
</gene>
<protein>
    <recommendedName>
        <fullName evidence="2">RBR-type E3 ubiquitin transferase</fullName>
        <ecNumber evidence="2">2.3.2.31</ecNumber>
    </recommendedName>
</protein>
<evidence type="ECO:0000256" key="7">
    <source>
        <dbReference type="ARBA" id="ARBA00022786"/>
    </source>
</evidence>
<dbReference type="PANTHER" id="PTHR11685">
    <property type="entry name" value="RBR FAMILY RING FINGER AND IBR DOMAIN-CONTAINING"/>
    <property type="match status" value="1"/>
</dbReference>
<accession>A0A6A5SGD3</accession>
<keyword evidence="4" id="KW-0479">Metal-binding</keyword>
<dbReference type="OrthoDB" id="1431934at2759"/>
<dbReference type="PROSITE" id="PS51873">
    <property type="entry name" value="TRIAD"/>
    <property type="match status" value="1"/>
</dbReference>
<dbReference type="SUPFAM" id="SSF57850">
    <property type="entry name" value="RING/U-box"/>
    <property type="match status" value="3"/>
</dbReference>
<evidence type="ECO:0000256" key="6">
    <source>
        <dbReference type="ARBA" id="ARBA00022771"/>
    </source>
</evidence>
<reference evidence="10" key="1">
    <citation type="journal article" date="2020" name="Stud. Mycol.">
        <title>101 Dothideomycetes genomes: a test case for predicting lifestyles and emergence of pathogens.</title>
        <authorList>
            <person name="Haridas S."/>
            <person name="Albert R."/>
            <person name="Binder M."/>
            <person name="Bloem J."/>
            <person name="Labutti K."/>
            <person name="Salamov A."/>
            <person name="Andreopoulos B."/>
            <person name="Baker S."/>
            <person name="Barry K."/>
            <person name="Bills G."/>
            <person name="Bluhm B."/>
            <person name="Cannon C."/>
            <person name="Castanera R."/>
            <person name="Culley D."/>
            <person name="Daum C."/>
            <person name="Ezra D."/>
            <person name="Gonzalez J."/>
            <person name="Henrissat B."/>
            <person name="Kuo A."/>
            <person name="Liang C."/>
            <person name="Lipzen A."/>
            <person name="Lutzoni F."/>
            <person name="Magnuson J."/>
            <person name="Mondo S."/>
            <person name="Nolan M."/>
            <person name="Ohm R."/>
            <person name="Pangilinan J."/>
            <person name="Park H.-J."/>
            <person name="Ramirez L."/>
            <person name="Alfaro M."/>
            <person name="Sun H."/>
            <person name="Tritt A."/>
            <person name="Yoshinaga Y."/>
            <person name="Zwiers L.-H."/>
            <person name="Turgeon B."/>
            <person name="Goodwin S."/>
            <person name="Spatafora J."/>
            <person name="Crous P."/>
            <person name="Grigoriev I."/>
        </authorList>
    </citation>
    <scope>NUCLEOTIDE SEQUENCE</scope>
    <source>
        <strain evidence="10">CBS 161.51</strain>
    </source>
</reference>
<dbReference type="InterPro" id="IPR044066">
    <property type="entry name" value="TRIAD_supradom"/>
</dbReference>
<dbReference type="Gene3D" id="1.20.120.1750">
    <property type="match status" value="1"/>
</dbReference>
<comment type="catalytic activity">
    <reaction evidence="1">
        <text>[E2 ubiquitin-conjugating enzyme]-S-ubiquitinyl-L-cysteine + [acceptor protein]-L-lysine = [E2 ubiquitin-conjugating enzyme]-L-cysteine + [acceptor protein]-N(6)-ubiquitinyl-L-lysine.</text>
        <dbReference type="EC" id="2.3.2.31"/>
    </reaction>
</comment>
<dbReference type="InterPro" id="IPR031127">
    <property type="entry name" value="E3_UB_ligase_RBR"/>
</dbReference>
<dbReference type="Pfam" id="PF22191">
    <property type="entry name" value="IBR_1"/>
    <property type="match status" value="1"/>
</dbReference>
<evidence type="ECO:0000256" key="8">
    <source>
        <dbReference type="ARBA" id="ARBA00022833"/>
    </source>
</evidence>
<keyword evidence="8" id="KW-0862">Zinc</keyword>
<evidence type="ECO:0000313" key="10">
    <source>
        <dbReference type="EMBL" id="KAF1939123.1"/>
    </source>
</evidence>
<evidence type="ECO:0000259" key="9">
    <source>
        <dbReference type="PROSITE" id="PS51873"/>
    </source>
</evidence>
<dbReference type="EC" id="2.3.2.31" evidence="2"/>
<keyword evidence="7" id="KW-0833">Ubl conjugation pathway</keyword>
<keyword evidence="3" id="KW-0808">Transferase</keyword>
<dbReference type="SMART" id="SM00647">
    <property type="entry name" value="IBR"/>
    <property type="match status" value="2"/>
</dbReference>
<evidence type="ECO:0000256" key="2">
    <source>
        <dbReference type="ARBA" id="ARBA00012251"/>
    </source>
</evidence>
<name>A0A6A5SGD3_9PLEO</name>
<evidence type="ECO:0000256" key="4">
    <source>
        <dbReference type="ARBA" id="ARBA00022723"/>
    </source>
</evidence>
<dbReference type="AlphaFoldDB" id="A0A6A5SGD3"/>
<feature type="domain" description="RING-type" evidence="9">
    <location>
        <begin position="16"/>
        <end position="239"/>
    </location>
</feature>
<proteinExistence type="predicted"/>
<evidence type="ECO:0000256" key="1">
    <source>
        <dbReference type="ARBA" id="ARBA00001798"/>
    </source>
</evidence>
<dbReference type="Pfam" id="PF01485">
    <property type="entry name" value="IBR"/>
    <property type="match status" value="1"/>
</dbReference>
<evidence type="ECO:0000256" key="5">
    <source>
        <dbReference type="ARBA" id="ARBA00022737"/>
    </source>
</evidence>
<dbReference type="GO" id="GO:0061630">
    <property type="term" value="F:ubiquitin protein ligase activity"/>
    <property type="evidence" value="ECO:0007669"/>
    <property type="project" value="UniProtKB-EC"/>
</dbReference>
<dbReference type="CDD" id="cd20335">
    <property type="entry name" value="BRcat_RBR"/>
    <property type="match status" value="1"/>
</dbReference>
<keyword evidence="11" id="KW-1185">Reference proteome</keyword>
<keyword evidence="6" id="KW-0863">Zinc-finger</keyword>
<dbReference type="InterPro" id="IPR013083">
    <property type="entry name" value="Znf_RING/FYVE/PHD"/>
</dbReference>
<dbReference type="GO" id="GO:0016567">
    <property type="term" value="P:protein ubiquitination"/>
    <property type="evidence" value="ECO:0007669"/>
    <property type="project" value="InterPro"/>
</dbReference>
<dbReference type="GO" id="GO:0008270">
    <property type="term" value="F:zinc ion binding"/>
    <property type="evidence" value="ECO:0007669"/>
    <property type="project" value="UniProtKB-KW"/>
</dbReference>
<organism evidence="10 11">
    <name type="scientific">Clathrospora elynae</name>
    <dbReference type="NCBI Taxonomy" id="706981"/>
    <lineage>
        <taxon>Eukaryota</taxon>
        <taxon>Fungi</taxon>
        <taxon>Dikarya</taxon>
        <taxon>Ascomycota</taxon>
        <taxon>Pezizomycotina</taxon>
        <taxon>Dothideomycetes</taxon>
        <taxon>Pleosporomycetidae</taxon>
        <taxon>Pleosporales</taxon>
        <taxon>Diademaceae</taxon>
        <taxon>Clathrospora</taxon>
    </lineage>
</organism>
<dbReference type="Gene3D" id="3.30.40.10">
    <property type="entry name" value="Zinc/RING finger domain, C3HC4 (zinc finger)"/>
    <property type="match status" value="1"/>
</dbReference>
<evidence type="ECO:0000313" key="11">
    <source>
        <dbReference type="Proteomes" id="UP000800038"/>
    </source>
</evidence>
<evidence type="ECO:0000256" key="3">
    <source>
        <dbReference type="ARBA" id="ARBA00022679"/>
    </source>
</evidence>
<keyword evidence="5" id="KW-0677">Repeat</keyword>
<dbReference type="Proteomes" id="UP000800038">
    <property type="component" value="Unassembled WGS sequence"/>
</dbReference>